<dbReference type="Pfam" id="PF01503">
    <property type="entry name" value="PRA-PH"/>
    <property type="match status" value="1"/>
</dbReference>
<dbReference type="SUPFAM" id="SSF101386">
    <property type="entry name" value="all-alpha NTP pyrophosphatases"/>
    <property type="match status" value="1"/>
</dbReference>
<comment type="caution">
    <text evidence="21">The sequence shown here is derived from an EMBL/GenBank/DDBJ whole genome shotgun (WGS) entry which is preliminary data.</text>
</comment>
<dbReference type="InterPro" id="IPR002496">
    <property type="entry name" value="PRib_AMP_CycHydrolase_dom"/>
</dbReference>
<dbReference type="GO" id="GO:0004635">
    <property type="term" value="F:phosphoribosyl-AMP cyclohydrolase activity"/>
    <property type="evidence" value="ECO:0007669"/>
    <property type="project" value="UniProtKB-UniRule"/>
</dbReference>
<dbReference type="AlphaFoldDB" id="A0A1Y2H693"/>
<dbReference type="UniPathway" id="UPA00031">
    <property type="reaction ID" value="UER00007"/>
</dbReference>
<evidence type="ECO:0000256" key="18">
    <source>
        <dbReference type="ARBA" id="ARBA00049489"/>
    </source>
</evidence>
<keyword evidence="9" id="KW-0479">Metal-binding</keyword>
<evidence type="ECO:0000256" key="8">
    <source>
        <dbReference type="ARBA" id="ARBA00022605"/>
    </source>
</evidence>
<evidence type="ECO:0000313" key="22">
    <source>
        <dbReference type="Proteomes" id="UP000193411"/>
    </source>
</evidence>
<accession>A0A1Y2H693</accession>
<dbReference type="PRINTS" id="PR00083">
    <property type="entry name" value="HOLDHDRGNASE"/>
</dbReference>
<comment type="pathway">
    <text evidence="5">Amino-acid biosynthesis; L-histidine biosynthesis; L-histidine from 5-phospho-alpha-D-ribose 1-diphosphate: step 3/9.</text>
</comment>
<keyword evidence="8 19" id="KW-0028">Amino-acid biosynthesis</keyword>
<evidence type="ECO:0000256" key="17">
    <source>
        <dbReference type="ARBA" id="ARBA00023268"/>
    </source>
</evidence>
<dbReference type="GO" id="GO:0005829">
    <property type="term" value="C:cytosol"/>
    <property type="evidence" value="ECO:0007669"/>
    <property type="project" value="TreeGrafter"/>
</dbReference>
<dbReference type="Gene3D" id="1.20.5.1300">
    <property type="match status" value="1"/>
</dbReference>
<dbReference type="FunFam" id="1.20.5.1300:FF:000002">
    <property type="entry name" value="Histidinol dehydrogenase, chloroplastic"/>
    <property type="match status" value="1"/>
</dbReference>
<evidence type="ECO:0000256" key="9">
    <source>
        <dbReference type="ARBA" id="ARBA00022723"/>
    </source>
</evidence>
<dbReference type="InterPro" id="IPR008179">
    <property type="entry name" value="HisE"/>
</dbReference>
<evidence type="ECO:0000256" key="6">
    <source>
        <dbReference type="ARBA" id="ARBA00005204"/>
    </source>
</evidence>
<dbReference type="CDD" id="cd11546">
    <property type="entry name" value="NTP-PPase_His4"/>
    <property type="match status" value="1"/>
</dbReference>
<dbReference type="NCBIfam" id="TIGR03188">
    <property type="entry name" value="histidine_hisI"/>
    <property type="match status" value="1"/>
</dbReference>
<comment type="cofactor">
    <cofactor evidence="3">
        <name>Zn(2+)</name>
        <dbReference type="ChEBI" id="CHEBI:29105"/>
    </cofactor>
</comment>
<dbReference type="PANTHER" id="PTHR21256:SF2">
    <property type="entry name" value="HISTIDINE BIOSYNTHESIS TRIFUNCTIONAL PROTEIN"/>
    <property type="match status" value="1"/>
</dbReference>
<keyword evidence="11 19" id="KW-0378">Hydrolase</keyword>
<dbReference type="SUPFAM" id="SSF53720">
    <property type="entry name" value="ALDH-like"/>
    <property type="match status" value="1"/>
</dbReference>
<dbReference type="GO" id="GO:0051287">
    <property type="term" value="F:NAD binding"/>
    <property type="evidence" value="ECO:0007669"/>
    <property type="project" value="UniProtKB-UniRule"/>
</dbReference>
<evidence type="ECO:0000256" key="1">
    <source>
        <dbReference type="ARBA" id="ARBA00000024"/>
    </source>
</evidence>
<dbReference type="InterPro" id="IPR016298">
    <property type="entry name" value="Histidine_synth_trifunct"/>
</dbReference>
<dbReference type="InterPro" id="IPR021130">
    <property type="entry name" value="PRib-ATP_PPHydrolase-like"/>
</dbReference>
<proteinExistence type="inferred from homology"/>
<dbReference type="EC" id="1.1.1.23" evidence="19"/>
<evidence type="ECO:0000259" key="20">
    <source>
        <dbReference type="Pfam" id="PF01502"/>
    </source>
</evidence>
<evidence type="ECO:0000256" key="10">
    <source>
        <dbReference type="ARBA" id="ARBA00022741"/>
    </source>
</evidence>
<dbReference type="InterPro" id="IPR038019">
    <property type="entry name" value="PRib_AMP_CycHydrolase_sf"/>
</dbReference>
<evidence type="ECO:0000256" key="4">
    <source>
        <dbReference type="ARBA" id="ARBA00004940"/>
    </source>
</evidence>
<comment type="pathway">
    <text evidence="4">Amino-acid biosynthesis; L-histidine biosynthesis; L-histidine from 5-phospho-alpha-D-ribose 1-diphosphate: step 9/9.</text>
</comment>
<keyword evidence="12" id="KW-0862">Zinc</keyword>
<dbReference type="EC" id="3.6.1.31" evidence="19"/>
<feature type="domain" description="Phosphoribosyl-AMP cyclohydrolase" evidence="20">
    <location>
        <begin position="241"/>
        <end position="313"/>
    </location>
</feature>
<evidence type="ECO:0000256" key="14">
    <source>
        <dbReference type="ARBA" id="ARBA00023002"/>
    </source>
</evidence>
<evidence type="ECO:0000256" key="19">
    <source>
        <dbReference type="PIRNR" id="PIRNR001257"/>
    </source>
</evidence>
<dbReference type="PANTHER" id="PTHR21256">
    <property type="entry name" value="HISTIDINOL DEHYDROGENASE HDH"/>
    <property type="match status" value="1"/>
</dbReference>
<dbReference type="Proteomes" id="UP000193411">
    <property type="component" value="Unassembled WGS sequence"/>
</dbReference>
<dbReference type="Gene3D" id="3.10.20.810">
    <property type="entry name" value="Phosphoribosyl-AMP cyclohydrolase"/>
    <property type="match status" value="1"/>
</dbReference>
<dbReference type="GO" id="GO:0046872">
    <property type="term" value="F:metal ion binding"/>
    <property type="evidence" value="ECO:0007669"/>
    <property type="project" value="UniProtKB-KW"/>
</dbReference>
<reference evidence="21 22" key="1">
    <citation type="submission" date="2016-07" db="EMBL/GenBank/DDBJ databases">
        <title>Pervasive Adenine N6-methylation of Active Genes in Fungi.</title>
        <authorList>
            <consortium name="DOE Joint Genome Institute"/>
            <person name="Mondo S.J."/>
            <person name="Dannebaum R.O."/>
            <person name="Kuo R.C."/>
            <person name="Labutti K."/>
            <person name="Haridas S."/>
            <person name="Kuo A."/>
            <person name="Salamov A."/>
            <person name="Ahrendt S.R."/>
            <person name="Lipzen A."/>
            <person name="Sullivan W."/>
            <person name="Andreopoulos W.B."/>
            <person name="Clum A."/>
            <person name="Lindquist E."/>
            <person name="Daum C."/>
            <person name="Ramamoorthy G.K."/>
            <person name="Gryganskyi A."/>
            <person name="Culley D."/>
            <person name="Magnuson J.K."/>
            <person name="James T.Y."/>
            <person name="O'Malley M.A."/>
            <person name="Stajich J.E."/>
            <person name="Spatafora J.W."/>
            <person name="Visel A."/>
            <person name="Grigoriev I.V."/>
        </authorList>
    </citation>
    <scope>NUCLEOTIDE SEQUENCE [LARGE SCALE GENOMIC DNA]</scope>
    <source>
        <strain evidence="21 22">PL171</strain>
    </source>
</reference>
<dbReference type="GO" id="GO:0000105">
    <property type="term" value="P:L-histidine biosynthetic process"/>
    <property type="evidence" value="ECO:0007669"/>
    <property type="project" value="UniProtKB-UniRule"/>
</dbReference>
<dbReference type="FunFam" id="3.40.50.1980:FF:000001">
    <property type="entry name" value="Histidinol dehydrogenase"/>
    <property type="match status" value="1"/>
</dbReference>
<dbReference type="FunFam" id="3.40.50.1980:FF:000050">
    <property type="entry name" value="Histidine biosynthesis trifunctional protein"/>
    <property type="match status" value="1"/>
</dbReference>
<sequence>MIIPTLSLAAAADQEQEQLLTRLATFAPAIKLSVAQPADLLAPYVPMSAIARAWVSLATAADSSPEAVLALLDAGVDKAIVPFSTPDNVTALLRSIPAPDRLLVQFQDWLQVNPATLAALAGLVSGIVLPWTDNISAEQVGQVLALVRTQDKRNLLVLDSQATTPAQLATLVPLAHLGATVTVSAAAITFPSTTTSSTSSSSTSEEGIPASTLLTSLLTSDRPDGLFPTIVTDTHATPLGLVYSSAASLAEALRTGTGVYYSRSRSGLWYKGATSGATQQLVRIDADCDTDALRFIVHQHPPGFCHRDTHTCFGTGAAPGGIAGLARTLQARKVSAPEGSYTSRLFIDKDLLDAKLLEEAQELVDAGSASEVAQEAADVIYFVLAKATKAGVSLADIEAVLDARARKVTRRKGDAKPQYAAAIAAKRRTSSTTNGDAPAHAAPAAVPEVGLKMKHVDLATTPSDSPAYAALLQRPILNADKITKIVQPIIQAVREKGDAALVELTKKFDRVDLAGTSPVLLPPFAQHYNPSDLRADVRAAIDTAISNVETFHRAQLAEADLQVETMPGITCSRIVRPIERVGLYVPGGSAVLPSSTLMLGVPARVAGCSTIVIATPPRADGSVAPEVLYVADKVGAAQVVRAGGAQAVAAMAYGTESVLKVDKICGPGNQFVTAAKLVCATDTNAMVAIDMPAGPSEVLVIADADADPRYVAADLLSQAEHGPDSQVVLVAVNMSDAQVGAVEDQVRKQAELLPRVDIVKQCLPKSWVVRAPTLDAAIDFSNAYAPEHLILNLPDATALAVVDKITNAGSVFVGAYSPESCGDYASGTNHTLPTYGYARMYSGVNTGTFVKHITTQYLTKDGLEGLAQCVMTLAEVEGLDAHARAVAIRVGKFNV</sequence>
<dbReference type="InterPro" id="IPR016161">
    <property type="entry name" value="Ald_DH/histidinol_DH"/>
</dbReference>
<evidence type="ECO:0000256" key="15">
    <source>
        <dbReference type="ARBA" id="ARBA00023027"/>
    </source>
</evidence>
<comment type="pathway">
    <text evidence="6">Amino-acid biosynthesis; L-histidine biosynthesis; L-histidine from 5-phospho-alpha-D-ribose 1-diphosphate: step 2/9.</text>
</comment>
<dbReference type="FunFam" id="3.10.20.810:FF:000002">
    <property type="entry name" value="Histidine biosynthesis trifunctional protein"/>
    <property type="match status" value="1"/>
</dbReference>
<dbReference type="Gene3D" id="3.40.50.1980">
    <property type="entry name" value="Nitrogenase molybdenum iron protein domain"/>
    <property type="match status" value="2"/>
</dbReference>
<dbReference type="InterPro" id="IPR001692">
    <property type="entry name" value="Histidinol_DH_CS"/>
</dbReference>
<evidence type="ECO:0000256" key="5">
    <source>
        <dbReference type="ARBA" id="ARBA00005169"/>
    </source>
</evidence>
<name>A0A1Y2H693_9FUNG</name>
<dbReference type="Pfam" id="PF01502">
    <property type="entry name" value="PRA-CH"/>
    <property type="match status" value="1"/>
</dbReference>
<dbReference type="GO" id="GO:0004399">
    <property type="term" value="F:histidinol dehydrogenase activity"/>
    <property type="evidence" value="ECO:0007669"/>
    <property type="project" value="UniProtKB-UniRule"/>
</dbReference>
<keyword evidence="13 19" id="KW-0067">ATP-binding</keyword>
<keyword evidence="15 19" id="KW-0520">NAD</keyword>
<dbReference type="OrthoDB" id="1703565at2759"/>
<protein>
    <recommendedName>
        <fullName evidence="19">Histidine biosynthesis trifunctional protein</fullName>
    </recommendedName>
    <domain>
        <recommendedName>
            <fullName evidence="19">Phosphoribosyl-AMP cyclohydrolase</fullName>
            <ecNumber evidence="19">3.5.4.19</ecNumber>
        </recommendedName>
    </domain>
    <domain>
        <recommendedName>
            <fullName evidence="19">Phosphoribosyl-ATP pyrophosphohydrolase</fullName>
            <ecNumber evidence="19">3.6.1.31</ecNumber>
        </recommendedName>
    </domain>
    <domain>
        <recommendedName>
            <fullName evidence="19">Histidinol dehydrogenase</fullName>
            <shortName evidence="19">HDH</shortName>
            <ecNumber evidence="19">1.1.1.23</ecNumber>
        </recommendedName>
    </domain>
</protein>
<dbReference type="GO" id="GO:0005524">
    <property type="term" value="F:ATP binding"/>
    <property type="evidence" value="ECO:0007669"/>
    <property type="project" value="UniProtKB-UniRule"/>
</dbReference>
<dbReference type="InterPro" id="IPR012131">
    <property type="entry name" value="Hstdl_DH"/>
</dbReference>
<dbReference type="NCBIfam" id="TIGR00069">
    <property type="entry name" value="hisD"/>
    <property type="match status" value="1"/>
</dbReference>
<dbReference type="Gene3D" id="1.10.287.1080">
    <property type="entry name" value="MazG-like"/>
    <property type="match status" value="1"/>
</dbReference>
<evidence type="ECO:0000256" key="7">
    <source>
        <dbReference type="ARBA" id="ARBA00008260"/>
    </source>
</evidence>
<keyword evidence="22" id="KW-1185">Reference proteome</keyword>
<comment type="catalytic activity">
    <reaction evidence="2 19">
        <text>1-(5-phospho-beta-D-ribosyl)-ATP + H2O = 1-(5-phospho-beta-D-ribosyl)-5'-AMP + diphosphate + H(+)</text>
        <dbReference type="Rhea" id="RHEA:22828"/>
        <dbReference type="ChEBI" id="CHEBI:15377"/>
        <dbReference type="ChEBI" id="CHEBI:15378"/>
        <dbReference type="ChEBI" id="CHEBI:33019"/>
        <dbReference type="ChEBI" id="CHEBI:59457"/>
        <dbReference type="ChEBI" id="CHEBI:73183"/>
        <dbReference type="EC" id="3.6.1.31"/>
    </reaction>
</comment>
<comment type="catalytic activity">
    <reaction evidence="1 19">
        <text>1-(5-phospho-beta-D-ribosyl)-5'-AMP + H2O = 1-(5-phospho-beta-D-ribosyl)-5-[(5-phospho-beta-D-ribosylamino)methylideneamino]imidazole-4-carboxamide</text>
        <dbReference type="Rhea" id="RHEA:20049"/>
        <dbReference type="ChEBI" id="CHEBI:15377"/>
        <dbReference type="ChEBI" id="CHEBI:58435"/>
        <dbReference type="ChEBI" id="CHEBI:59457"/>
        <dbReference type="EC" id="3.5.4.19"/>
    </reaction>
</comment>
<keyword evidence="10 19" id="KW-0547">Nucleotide-binding</keyword>
<evidence type="ECO:0000256" key="2">
    <source>
        <dbReference type="ARBA" id="ARBA00001460"/>
    </source>
</evidence>
<keyword evidence="16 19" id="KW-0368">Histidine biosynthesis</keyword>
<keyword evidence="17" id="KW-0511">Multifunctional enzyme</keyword>
<comment type="similarity">
    <text evidence="7 19">In the C-terminal section; belongs to the histidinol dehydrogenase family.</text>
</comment>
<dbReference type="HAMAP" id="MF_01024">
    <property type="entry name" value="HisD"/>
    <property type="match status" value="1"/>
</dbReference>
<dbReference type="Pfam" id="PF00815">
    <property type="entry name" value="Histidinol_dh"/>
    <property type="match status" value="1"/>
</dbReference>
<evidence type="ECO:0000256" key="3">
    <source>
        <dbReference type="ARBA" id="ARBA00001947"/>
    </source>
</evidence>
<keyword evidence="14 19" id="KW-0560">Oxidoreductase</keyword>
<dbReference type="PIRSF" id="PIRSF001257">
    <property type="entry name" value="His_trifunctional"/>
    <property type="match status" value="1"/>
</dbReference>
<dbReference type="GO" id="GO:0004636">
    <property type="term" value="F:phosphoribosyl-ATP diphosphatase activity"/>
    <property type="evidence" value="ECO:0007669"/>
    <property type="project" value="UniProtKB-UniRule"/>
</dbReference>
<dbReference type="STRING" id="765915.A0A1Y2H693"/>
<dbReference type="SUPFAM" id="SSF141734">
    <property type="entry name" value="HisI-like"/>
    <property type="match status" value="1"/>
</dbReference>
<dbReference type="PROSITE" id="PS00611">
    <property type="entry name" value="HISOL_DEHYDROGENASE"/>
    <property type="match status" value="1"/>
</dbReference>
<dbReference type="EC" id="3.5.4.19" evidence="19"/>
<evidence type="ECO:0000256" key="12">
    <source>
        <dbReference type="ARBA" id="ARBA00022833"/>
    </source>
</evidence>
<evidence type="ECO:0000256" key="11">
    <source>
        <dbReference type="ARBA" id="ARBA00022801"/>
    </source>
</evidence>
<dbReference type="EMBL" id="MCFL01000105">
    <property type="protein sequence ID" value="ORZ30086.1"/>
    <property type="molecule type" value="Genomic_DNA"/>
</dbReference>
<gene>
    <name evidence="21" type="ORF">BCR44DRAFT_1446432</name>
</gene>
<organism evidence="21 22">
    <name type="scientific">Catenaria anguillulae PL171</name>
    <dbReference type="NCBI Taxonomy" id="765915"/>
    <lineage>
        <taxon>Eukaryota</taxon>
        <taxon>Fungi</taxon>
        <taxon>Fungi incertae sedis</taxon>
        <taxon>Blastocladiomycota</taxon>
        <taxon>Blastocladiomycetes</taxon>
        <taxon>Blastocladiales</taxon>
        <taxon>Catenariaceae</taxon>
        <taxon>Catenaria</taxon>
    </lineage>
</organism>
<evidence type="ECO:0000256" key="13">
    <source>
        <dbReference type="ARBA" id="ARBA00022840"/>
    </source>
</evidence>
<evidence type="ECO:0000313" key="21">
    <source>
        <dbReference type="EMBL" id="ORZ30086.1"/>
    </source>
</evidence>
<dbReference type="CDD" id="cd06572">
    <property type="entry name" value="Histidinol_dh"/>
    <property type="match status" value="1"/>
</dbReference>
<evidence type="ECO:0000256" key="16">
    <source>
        <dbReference type="ARBA" id="ARBA00023102"/>
    </source>
</evidence>
<comment type="catalytic activity">
    <reaction evidence="18 19">
        <text>L-histidinol + 2 NAD(+) + H2O = L-histidine + 2 NADH + 3 H(+)</text>
        <dbReference type="Rhea" id="RHEA:20641"/>
        <dbReference type="ChEBI" id="CHEBI:15377"/>
        <dbReference type="ChEBI" id="CHEBI:15378"/>
        <dbReference type="ChEBI" id="CHEBI:57540"/>
        <dbReference type="ChEBI" id="CHEBI:57595"/>
        <dbReference type="ChEBI" id="CHEBI:57699"/>
        <dbReference type="ChEBI" id="CHEBI:57945"/>
        <dbReference type="EC" id="1.1.1.23"/>
    </reaction>
</comment>